<protein>
    <submittedName>
        <fullName evidence="3">DUF349 domain-containing protein</fullName>
    </submittedName>
</protein>
<feature type="coiled-coil region" evidence="1">
    <location>
        <begin position="603"/>
        <end position="657"/>
    </location>
</feature>
<organism evidence="3 4">
    <name type="scientific">Polaribacter cellanae</name>
    <dbReference type="NCBI Taxonomy" id="2818493"/>
    <lineage>
        <taxon>Bacteria</taxon>
        <taxon>Pseudomonadati</taxon>
        <taxon>Bacteroidota</taxon>
        <taxon>Flavobacteriia</taxon>
        <taxon>Flavobacteriales</taxon>
        <taxon>Flavobacteriaceae</taxon>
    </lineage>
</organism>
<evidence type="ECO:0000256" key="2">
    <source>
        <dbReference type="SAM" id="MobiDB-lite"/>
    </source>
</evidence>
<dbReference type="InterPro" id="IPR007139">
    <property type="entry name" value="DUF349"/>
</dbReference>
<feature type="region of interest" description="Disordered" evidence="2">
    <location>
        <begin position="1"/>
        <end position="37"/>
    </location>
</feature>
<dbReference type="Proteomes" id="UP000663920">
    <property type="component" value="Chromosome"/>
</dbReference>
<keyword evidence="4" id="KW-1185">Reference proteome</keyword>
<keyword evidence="1" id="KW-0175">Coiled coil</keyword>
<dbReference type="RefSeq" id="WP_208078691.1">
    <property type="nucleotide sequence ID" value="NZ_CP071869.1"/>
</dbReference>
<dbReference type="Pfam" id="PF03993">
    <property type="entry name" value="DUF349"/>
    <property type="match status" value="5"/>
</dbReference>
<dbReference type="AlphaFoldDB" id="A0A975CRT1"/>
<evidence type="ECO:0000313" key="4">
    <source>
        <dbReference type="Proteomes" id="UP000663920"/>
    </source>
</evidence>
<name>A0A975CRT1_9FLAO</name>
<feature type="compositionally biased region" description="Basic and acidic residues" evidence="2">
    <location>
        <begin position="56"/>
        <end position="69"/>
    </location>
</feature>
<accession>A0A975CRT1</accession>
<dbReference type="EMBL" id="CP071869">
    <property type="protein sequence ID" value="QTE22752.1"/>
    <property type="molecule type" value="Genomic_DNA"/>
</dbReference>
<reference evidence="3 4" key="1">
    <citation type="submission" date="2021-03" db="EMBL/GenBank/DDBJ databases">
        <title>Complete genome of Polaribacter_sp.SM13.</title>
        <authorList>
            <person name="Jeong S.W."/>
            <person name="Bae J.W."/>
        </authorList>
    </citation>
    <scope>NUCLEOTIDE SEQUENCE [LARGE SCALE GENOMIC DNA]</scope>
    <source>
        <strain evidence="3 4">SM13</strain>
    </source>
</reference>
<feature type="region of interest" description="Disordered" evidence="2">
    <location>
        <begin position="56"/>
        <end position="76"/>
    </location>
</feature>
<dbReference type="KEGG" id="pcea:J3359_00275"/>
<feature type="coiled-coil region" evidence="1">
    <location>
        <begin position="275"/>
        <end position="314"/>
    </location>
</feature>
<feature type="compositionally biased region" description="Basic and acidic residues" evidence="2">
    <location>
        <begin position="1"/>
        <end position="28"/>
    </location>
</feature>
<feature type="coiled-coil region" evidence="1">
    <location>
        <begin position="191"/>
        <end position="218"/>
    </location>
</feature>
<evidence type="ECO:0000256" key="1">
    <source>
        <dbReference type="SAM" id="Coils"/>
    </source>
</evidence>
<evidence type="ECO:0000313" key="3">
    <source>
        <dbReference type="EMBL" id="QTE22752.1"/>
    </source>
</evidence>
<proteinExistence type="predicted"/>
<sequence length="666" mass="78155">MLDKNDENVKKTEDSTKEVANETPKVEEVTSFEEVNEVEEPLKETVKIKEVEISETTNRVEESTEKVVEENNNDINEAIDEIEKSVAEDAENSNSKEEETPKVDYSKATLEALVVALKKVISNNPVQKIKSQVDAIKNAFNQKFGALLAEKKEAFLAEGGNSIDFQFSSPIKTEYNALLFSYKKERDAYYKDLEKKLNENLEKRLKVIEDLKTLIEDADTATMYKQFRELQDNWRAIGPVSKTRYNDTWKIYHHHVERFYDLLHLSNDFRDLDFKNNLEEKLKIIKQAEALAEKEDITEAFKELQELHKTWKEDIGPVSSEMREEVWHKFSVATKKIHDKRHQYFREMRSKYQEIIDKKLEIIEVLNNYNTSNNTSHKDWQESIKHVEQLRQLYFNAGKLPYNKSEEVWQKFKAATKKFNSAKNLFYKQEKSSQQENLEKKIALIEIAESLKDSEDWEMATNAMKKVQADWKKIGHVPRKFSDDIWKRFKTACNHYFDRFHEQKNAVSKEQQVAVDAKKALLDSLKEKESHTKESVLEAINKWRALGVLPRNVRHLESKFNKQVDKMLESLSLDKQEVAMLKFTNSLDSLVANKDFRKLDSEQMFVRKKIDEVNREISQLENNLGFFSNAKADNPLVANVKKQVEEFRVDLNIWKEKLAYLKGLDY</sequence>
<gene>
    <name evidence="3" type="ORF">J3359_00275</name>
</gene>